<dbReference type="InterPro" id="IPR000868">
    <property type="entry name" value="Isochorismatase-like_dom"/>
</dbReference>
<dbReference type="Pfam" id="PF00857">
    <property type="entry name" value="Isochorismatase"/>
    <property type="match status" value="1"/>
</dbReference>
<dbReference type="Gene3D" id="3.40.50.850">
    <property type="entry name" value="Isochorismatase-like"/>
    <property type="match status" value="1"/>
</dbReference>
<comment type="caution">
    <text evidence="3">The sequence shown here is derived from an EMBL/GenBank/DDBJ whole genome shotgun (WGS) entry which is preliminary data.</text>
</comment>
<dbReference type="CDD" id="cd00431">
    <property type="entry name" value="cysteine_hydrolases"/>
    <property type="match status" value="1"/>
</dbReference>
<dbReference type="PANTHER" id="PTHR43540">
    <property type="entry name" value="PEROXYUREIDOACRYLATE/UREIDOACRYLATE AMIDOHYDROLASE-RELATED"/>
    <property type="match status" value="1"/>
</dbReference>
<dbReference type="InterPro" id="IPR036380">
    <property type="entry name" value="Isochorismatase-like_sf"/>
</dbReference>
<dbReference type="SUPFAM" id="SSF52499">
    <property type="entry name" value="Isochorismatase-like hydrolases"/>
    <property type="match status" value="1"/>
</dbReference>
<evidence type="ECO:0000313" key="4">
    <source>
        <dbReference type="Proteomes" id="UP001422074"/>
    </source>
</evidence>
<feature type="domain" description="Isochorismatase-like" evidence="2">
    <location>
        <begin position="4"/>
        <end position="162"/>
    </location>
</feature>
<accession>A0ABU9WX91</accession>
<dbReference type="EC" id="3.-.-.-" evidence="3"/>
<evidence type="ECO:0000256" key="1">
    <source>
        <dbReference type="ARBA" id="ARBA00022801"/>
    </source>
</evidence>
<proteinExistence type="predicted"/>
<name>A0ABU9WX91_9MICC</name>
<organism evidence="3 4">
    <name type="scientific">Sinomonas halotolerans</name>
    <dbReference type="NCBI Taxonomy" id="1644133"/>
    <lineage>
        <taxon>Bacteria</taxon>
        <taxon>Bacillati</taxon>
        <taxon>Actinomycetota</taxon>
        <taxon>Actinomycetes</taxon>
        <taxon>Micrococcales</taxon>
        <taxon>Micrococcaceae</taxon>
        <taxon>Sinomonas</taxon>
    </lineage>
</organism>
<dbReference type="EMBL" id="JBDFRB010000003">
    <property type="protein sequence ID" value="MEN2743804.1"/>
    <property type="molecule type" value="Genomic_DNA"/>
</dbReference>
<reference evidence="3 4" key="1">
    <citation type="submission" date="2024-05" db="EMBL/GenBank/DDBJ databases">
        <title>Sinomonas sp. nov., isolated from a waste landfill.</title>
        <authorList>
            <person name="Zhao Y."/>
        </authorList>
    </citation>
    <scope>NUCLEOTIDE SEQUENCE [LARGE SCALE GENOMIC DNA]</scope>
    <source>
        <strain evidence="3 4">CCTCC AB2014300</strain>
    </source>
</reference>
<evidence type="ECO:0000259" key="2">
    <source>
        <dbReference type="Pfam" id="PF00857"/>
    </source>
</evidence>
<dbReference type="PANTHER" id="PTHR43540:SF6">
    <property type="entry name" value="ISOCHORISMATASE-LIKE DOMAIN-CONTAINING PROTEIN"/>
    <property type="match status" value="1"/>
</dbReference>
<dbReference type="Proteomes" id="UP001422074">
    <property type="component" value="Unassembled WGS sequence"/>
</dbReference>
<evidence type="ECO:0000313" key="3">
    <source>
        <dbReference type="EMBL" id="MEN2743804.1"/>
    </source>
</evidence>
<keyword evidence="1 3" id="KW-0378">Hydrolase</keyword>
<gene>
    <name evidence="3" type="ORF">ABCQ75_04540</name>
</gene>
<protein>
    <submittedName>
        <fullName evidence="3">Isochorismatase family cysteine hydrolase</fullName>
        <ecNumber evidence="3">3.-.-.-</ecNumber>
    </submittedName>
</protein>
<keyword evidence="4" id="KW-1185">Reference proteome</keyword>
<sequence length="197" mass="21377">MRPALLVIDLQNAFFEDPALAVQRSRIVGACNELIGAARDAGAPALIVRTEHERDRSTWTLSMLDDGQGFAFRGTEQAELLPELDAEGLPQLVKRRDSAFIGTDLLARLRVWGADSVLLAGVSAHLCLAQTAADAYAHNVRAFFAAEAMGAESPERAEAMLAVVLEEYRQERLAQHEALGFIRAGALPAMRDAHDEA</sequence>
<dbReference type="GO" id="GO:0016787">
    <property type="term" value="F:hydrolase activity"/>
    <property type="evidence" value="ECO:0007669"/>
    <property type="project" value="UniProtKB-KW"/>
</dbReference>
<dbReference type="InterPro" id="IPR050272">
    <property type="entry name" value="Isochorismatase-like_hydrls"/>
</dbReference>
<dbReference type="RefSeq" id="WP_345883364.1">
    <property type="nucleotide sequence ID" value="NZ_JBDFRB010000003.1"/>
</dbReference>